<proteinExistence type="predicted"/>
<dbReference type="EMBL" id="LAZR01000468">
    <property type="protein sequence ID" value="KKN67680.1"/>
    <property type="molecule type" value="Genomic_DNA"/>
</dbReference>
<protein>
    <submittedName>
        <fullName evidence="1">Uncharacterized protein</fullName>
    </submittedName>
</protein>
<gene>
    <name evidence="1" type="ORF">LCGC14_0459390</name>
</gene>
<reference evidence="1" key="1">
    <citation type="journal article" date="2015" name="Nature">
        <title>Complex archaea that bridge the gap between prokaryotes and eukaryotes.</title>
        <authorList>
            <person name="Spang A."/>
            <person name="Saw J.H."/>
            <person name="Jorgensen S.L."/>
            <person name="Zaremba-Niedzwiedzka K."/>
            <person name="Martijn J."/>
            <person name="Lind A.E."/>
            <person name="van Eijk R."/>
            <person name="Schleper C."/>
            <person name="Guy L."/>
            <person name="Ettema T.J."/>
        </authorList>
    </citation>
    <scope>NUCLEOTIDE SEQUENCE</scope>
</reference>
<name>A0A0F9SFL2_9ZZZZ</name>
<sequence length="71" mass="8310">MERRQKLLVHISLESKVKPDMERSPSKVLSTLENIINRAVQVRFPEYDVEIGRLEGNWPDSEEEFPTVNND</sequence>
<dbReference type="AlphaFoldDB" id="A0A0F9SFL2"/>
<accession>A0A0F9SFL2</accession>
<evidence type="ECO:0000313" key="1">
    <source>
        <dbReference type="EMBL" id="KKN67680.1"/>
    </source>
</evidence>
<organism evidence="1">
    <name type="scientific">marine sediment metagenome</name>
    <dbReference type="NCBI Taxonomy" id="412755"/>
    <lineage>
        <taxon>unclassified sequences</taxon>
        <taxon>metagenomes</taxon>
        <taxon>ecological metagenomes</taxon>
    </lineage>
</organism>
<comment type="caution">
    <text evidence="1">The sequence shown here is derived from an EMBL/GenBank/DDBJ whole genome shotgun (WGS) entry which is preliminary data.</text>
</comment>